<keyword evidence="9" id="KW-0175">Coiled coil</keyword>
<dbReference type="InterPro" id="IPR003594">
    <property type="entry name" value="HATPase_dom"/>
</dbReference>
<dbReference type="CDD" id="cd00130">
    <property type="entry name" value="PAS"/>
    <property type="match status" value="1"/>
</dbReference>
<feature type="domain" description="PAC" evidence="13">
    <location>
        <begin position="226"/>
        <end position="278"/>
    </location>
</feature>
<dbReference type="InterPro" id="IPR004358">
    <property type="entry name" value="Sig_transdc_His_kin-like_C"/>
</dbReference>
<feature type="transmembrane region" description="Helical" evidence="10">
    <location>
        <begin position="42"/>
        <end position="63"/>
    </location>
</feature>
<sequence length="521" mass="57753">MNGLSLIPAVTVEFVGSALVILLAFIALRYAWALIRLEPDNFIWGFLWYFSIALAAFAISRGVGHIIRICLVFSDQQDLWRRLSPLSGGFNTMLMISVAAVTIYYHKGLAAYKAIRSEAQKLAEANQKLAGSADQLQRLNTNLEGLVEDRTRDLSESERKFRNFFENSKDIVYFCDLDGNITNINSSGIELLGAGRDHPVNFHKLFADPNVLKQYLTAIEAKGYVSDLDVELTGHDGIPRHILLAANARYSTNGRMIGYEGIGKDMTRLRTITEQLINHEKMASVGEMAAGIAHEINTPLGIILGYSQLMLDDFEKDSEPYATMQVIERQTKVCRRIVADLLKFSRQAESQKSSINLNEIIKEVLAVTEHNLNIHKIQVIREFTDELPQITGDAEKLHQVFINLFNNAQYAMDGGGELTITTFSTPAGVRVSVSDTGIGIDDEIKNKIFDPFFTTKEVGKGTGLGLSVTYGIVQEHNGTIEVESPVIGSGHDTLRPGTSFQITFPFAPRDSADSMEDHENG</sequence>
<dbReference type="PROSITE" id="PS50112">
    <property type="entry name" value="PAS"/>
    <property type="match status" value="1"/>
</dbReference>
<dbReference type="EMBL" id="FRFE01000028">
    <property type="protein sequence ID" value="SHO51702.1"/>
    <property type="molecule type" value="Genomic_DNA"/>
</dbReference>
<dbReference type="Gene3D" id="3.30.565.10">
    <property type="entry name" value="Histidine kinase-like ATPase, C-terminal domain"/>
    <property type="match status" value="1"/>
</dbReference>
<feature type="transmembrane region" description="Helical" evidence="10">
    <location>
        <begin position="6"/>
        <end position="30"/>
    </location>
</feature>
<dbReference type="InterPro" id="IPR013767">
    <property type="entry name" value="PAS_fold"/>
</dbReference>
<reference evidence="14 15" key="1">
    <citation type="submission" date="2016-12" db="EMBL/GenBank/DDBJ databases">
        <authorList>
            <person name="Song W.-J."/>
            <person name="Kurnit D.M."/>
        </authorList>
    </citation>
    <scope>NUCLEOTIDE SEQUENCE [LARGE SCALE GENOMIC DNA]</scope>
    <source>
        <strain evidence="14 15">DSM 18488</strain>
    </source>
</reference>
<feature type="domain" description="PAS" evidence="12">
    <location>
        <begin position="157"/>
        <end position="193"/>
    </location>
</feature>
<dbReference type="STRING" id="1121416.SAMN02745220_04175"/>
<feature type="coiled-coil region" evidence="9">
    <location>
        <begin position="119"/>
        <end position="149"/>
    </location>
</feature>
<dbReference type="SUPFAM" id="SSF55785">
    <property type="entry name" value="PYP-like sensor domain (PAS domain)"/>
    <property type="match status" value="1"/>
</dbReference>
<evidence type="ECO:0000256" key="5">
    <source>
        <dbReference type="ARBA" id="ARBA00022741"/>
    </source>
</evidence>
<dbReference type="GO" id="GO:0000155">
    <property type="term" value="F:phosphorelay sensor kinase activity"/>
    <property type="evidence" value="ECO:0007669"/>
    <property type="project" value="InterPro"/>
</dbReference>
<dbReference type="InterPro" id="IPR000014">
    <property type="entry name" value="PAS"/>
</dbReference>
<evidence type="ECO:0000259" key="13">
    <source>
        <dbReference type="PROSITE" id="PS50113"/>
    </source>
</evidence>
<evidence type="ECO:0000256" key="1">
    <source>
        <dbReference type="ARBA" id="ARBA00000085"/>
    </source>
</evidence>
<evidence type="ECO:0000256" key="7">
    <source>
        <dbReference type="ARBA" id="ARBA00022840"/>
    </source>
</evidence>
<dbReference type="NCBIfam" id="TIGR00229">
    <property type="entry name" value="sensory_box"/>
    <property type="match status" value="1"/>
</dbReference>
<dbReference type="Gene3D" id="3.30.450.20">
    <property type="entry name" value="PAS domain"/>
    <property type="match status" value="1"/>
</dbReference>
<dbReference type="GO" id="GO:0005524">
    <property type="term" value="F:ATP binding"/>
    <property type="evidence" value="ECO:0007669"/>
    <property type="project" value="UniProtKB-KW"/>
</dbReference>
<dbReference type="GO" id="GO:0006355">
    <property type="term" value="P:regulation of DNA-templated transcription"/>
    <property type="evidence" value="ECO:0007669"/>
    <property type="project" value="InterPro"/>
</dbReference>
<feature type="domain" description="Histidine kinase" evidence="11">
    <location>
        <begin position="291"/>
        <end position="508"/>
    </location>
</feature>
<keyword evidence="3" id="KW-0597">Phosphoprotein</keyword>
<dbReference type="PRINTS" id="PR00344">
    <property type="entry name" value="BCTRLSENSOR"/>
</dbReference>
<evidence type="ECO:0000256" key="8">
    <source>
        <dbReference type="ARBA" id="ARBA00023012"/>
    </source>
</evidence>
<feature type="transmembrane region" description="Helical" evidence="10">
    <location>
        <begin position="83"/>
        <end position="106"/>
    </location>
</feature>
<dbReference type="AlphaFoldDB" id="A0A1M7YGE1"/>
<dbReference type="SMART" id="SM00387">
    <property type="entry name" value="HATPase_c"/>
    <property type="match status" value="1"/>
</dbReference>
<keyword evidence="6" id="KW-0418">Kinase</keyword>
<keyword evidence="10" id="KW-1133">Transmembrane helix</keyword>
<dbReference type="Pfam" id="PF00989">
    <property type="entry name" value="PAS"/>
    <property type="match status" value="1"/>
</dbReference>
<dbReference type="SUPFAM" id="SSF55874">
    <property type="entry name" value="ATPase domain of HSP90 chaperone/DNA topoisomerase II/histidine kinase"/>
    <property type="match status" value="1"/>
</dbReference>
<evidence type="ECO:0000256" key="9">
    <source>
        <dbReference type="SAM" id="Coils"/>
    </source>
</evidence>
<evidence type="ECO:0000313" key="15">
    <source>
        <dbReference type="Proteomes" id="UP000184603"/>
    </source>
</evidence>
<keyword evidence="10" id="KW-0472">Membrane</keyword>
<dbReference type="RefSeq" id="WP_073615600.1">
    <property type="nucleotide sequence ID" value="NZ_FRFE01000028.1"/>
</dbReference>
<dbReference type="InterPro" id="IPR003661">
    <property type="entry name" value="HisK_dim/P_dom"/>
</dbReference>
<dbReference type="InterPro" id="IPR000700">
    <property type="entry name" value="PAS-assoc_C"/>
</dbReference>
<keyword evidence="10" id="KW-0812">Transmembrane</keyword>
<dbReference type="SMART" id="SM00388">
    <property type="entry name" value="HisKA"/>
    <property type="match status" value="1"/>
</dbReference>
<dbReference type="EC" id="2.7.13.3" evidence="2"/>
<keyword evidence="5" id="KW-0547">Nucleotide-binding</keyword>
<comment type="catalytic activity">
    <reaction evidence="1">
        <text>ATP + protein L-histidine = ADP + protein N-phospho-L-histidine.</text>
        <dbReference type="EC" id="2.7.13.3"/>
    </reaction>
</comment>
<dbReference type="Gene3D" id="1.10.287.130">
    <property type="match status" value="1"/>
</dbReference>
<name>A0A1M7YGE1_9BACT</name>
<dbReference type="InterPro" id="IPR036890">
    <property type="entry name" value="HATPase_C_sf"/>
</dbReference>
<dbReference type="PROSITE" id="PS50113">
    <property type="entry name" value="PAC"/>
    <property type="match status" value="1"/>
</dbReference>
<evidence type="ECO:0000256" key="6">
    <source>
        <dbReference type="ARBA" id="ARBA00022777"/>
    </source>
</evidence>
<dbReference type="Pfam" id="PF02518">
    <property type="entry name" value="HATPase_c"/>
    <property type="match status" value="1"/>
</dbReference>
<dbReference type="Pfam" id="PF00512">
    <property type="entry name" value="HisKA"/>
    <property type="match status" value="1"/>
</dbReference>
<evidence type="ECO:0000313" key="14">
    <source>
        <dbReference type="EMBL" id="SHO51702.1"/>
    </source>
</evidence>
<keyword evidence="8" id="KW-0902">Two-component regulatory system</keyword>
<evidence type="ECO:0000256" key="2">
    <source>
        <dbReference type="ARBA" id="ARBA00012438"/>
    </source>
</evidence>
<dbReference type="InterPro" id="IPR036097">
    <property type="entry name" value="HisK_dim/P_sf"/>
</dbReference>
<dbReference type="Proteomes" id="UP000184603">
    <property type="component" value="Unassembled WGS sequence"/>
</dbReference>
<protein>
    <recommendedName>
        <fullName evidence="2">histidine kinase</fullName>
        <ecNumber evidence="2">2.7.13.3</ecNumber>
    </recommendedName>
</protein>
<dbReference type="InterPro" id="IPR035965">
    <property type="entry name" value="PAS-like_dom_sf"/>
</dbReference>
<evidence type="ECO:0000256" key="3">
    <source>
        <dbReference type="ARBA" id="ARBA00022553"/>
    </source>
</evidence>
<dbReference type="InterPro" id="IPR005467">
    <property type="entry name" value="His_kinase_dom"/>
</dbReference>
<dbReference type="PANTHER" id="PTHR43065">
    <property type="entry name" value="SENSOR HISTIDINE KINASE"/>
    <property type="match status" value="1"/>
</dbReference>
<evidence type="ECO:0000256" key="10">
    <source>
        <dbReference type="SAM" id="Phobius"/>
    </source>
</evidence>
<proteinExistence type="predicted"/>
<dbReference type="PANTHER" id="PTHR43065:SF46">
    <property type="entry name" value="C4-DICARBOXYLATE TRANSPORT SENSOR PROTEIN DCTB"/>
    <property type="match status" value="1"/>
</dbReference>
<dbReference type="SUPFAM" id="SSF47384">
    <property type="entry name" value="Homodimeric domain of signal transducing histidine kinase"/>
    <property type="match status" value="1"/>
</dbReference>
<dbReference type="OrthoDB" id="9805591at2"/>
<dbReference type="CDD" id="cd00082">
    <property type="entry name" value="HisKA"/>
    <property type="match status" value="1"/>
</dbReference>
<accession>A0A1M7YGE1</accession>
<evidence type="ECO:0000259" key="12">
    <source>
        <dbReference type="PROSITE" id="PS50112"/>
    </source>
</evidence>
<evidence type="ECO:0000259" key="11">
    <source>
        <dbReference type="PROSITE" id="PS50109"/>
    </source>
</evidence>
<keyword evidence="7" id="KW-0067">ATP-binding</keyword>
<gene>
    <name evidence="14" type="ORF">SAMN02745220_04175</name>
</gene>
<keyword evidence="4" id="KW-0808">Transferase</keyword>
<evidence type="ECO:0000256" key="4">
    <source>
        <dbReference type="ARBA" id="ARBA00022679"/>
    </source>
</evidence>
<keyword evidence="15" id="KW-1185">Reference proteome</keyword>
<organism evidence="14 15">
    <name type="scientific">Desulfopila aestuarii DSM 18488</name>
    <dbReference type="NCBI Taxonomy" id="1121416"/>
    <lineage>
        <taxon>Bacteria</taxon>
        <taxon>Pseudomonadati</taxon>
        <taxon>Thermodesulfobacteriota</taxon>
        <taxon>Desulfobulbia</taxon>
        <taxon>Desulfobulbales</taxon>
        <taxon>Desulfocapsaceae</taxon>
        <taxon>Desulfopila</taxon>
    </lineage>
</organism>
<dbReference type="PROSITE" id="PS50109">
    <property type="entry name" value="HIS_KIN"/>
    <property type="match status" value="1"/>
</dbReference>